<protein>
    <recommendedName>
        <fullName evidence="5">Fibronectin type III-like domain-containing protein</fullName>
    </recommendedName>
</protein>
<dbReference type="Proteomes" id="UP001283361">
    <property type="component" value="Unassembled WGS sequence"/>
</dbReference>
<evidence type="ECO:0000256" key="3">
    <source>
        <dbReference type="ARBA" id="ARBA00023295"/>
    </source>
</evidence>
<sequence length="755" mass="83433">MLKIGLAMLAVFLSTVLLPLVISLTMSSLSSAVVEMEENDFPFRNISLPWEERVEDLVARLTLEEIQLQMARGGAGDKGGPAPAIQRLGIAPYQWDSECLTGDVQAPGVATGFPAPIGMAASFSKELVQEVAAATGREVRGKHNYFVKAGVYKTHTGASCFSPVVNILRDPRWGRVQETYGEDPLMSGELGASFVTGLQGTNERYVQASGTCKHFDVHGGPENIPESRLSFNANVTDEDWRMTFLPAFKRCIDSGVYSVMCSYNRINGVPACANKKLLTTILRKELGFKGYVVSDEAAIENIITYHKYLKTKVETVAACVDAGCNLELSGNLEDAVFMHIVEAVQKGKLNESAVRDMVKPLFYTRMRLGEFDPPDLNPYANLGEEQVESPQHQTLAVKAAMKSYVLLKNLKQTLPLNDRQYKNVSVIGPMSDNWRQYFSSYAAFQPRLYTKTPLDALKEVFPKLRYGVACKDKTPCKNYTAEPVLKTVHGADLVFVALGTGKAVESEGNDRPDVNLPGYQKQLLLDVIEHTDPTTKIILLLFSAGPLNITFADDSERVSAILECFLPGQGTGEAVVNILFNRDHNSSPAGRLPMTWPKFAWQIPPMVNYSMSGRTYRYMDSEPLYPFGYGLSYTLFRYGLFVVPSVSNATQDLRVEFVVNNGMDQDADEVVQCYIEPKERLPYPAPLRSLGAFTRLHLKGGDSAVPVLFLSKQAWAVWKNGRWTYTKGVMIVSCGGGQPHARGSVFLTAEVLFTD</sequence>
<dbReference type="InterPro" id="IPR001764">
    <property type="entry name" value="Glyco_hydro_3_N"/>
</dbReference>
<accession>A0AAE1AH95</accession>
<dbReference type="InterPro" id="IPR013783">
    <property type="entry name" value="Ig-like_fold"/>
</dbReference>
<reference evidence="6" key="1">
    <citation type="journal article" date="2023" name="G3 (Bethesda)">
        <title>A reference genome for the long-term kleptoplast-retaining sea slug Elysia crispata morphotype clarki.</title>
        <authorList>
            <person name="Eastman K.E."/>
            <person name="Pendleton A.L."/>
            <person name="Shaikh M.A."/>
            <person name="Suttiyut T."/>
            <person name="Ogas R."/>
            <person name="Tomko P."/>
            <person name="Gavelis G."/>
            <person name="Widhalm J.R."/>
            <person name="Wisecaver J.H."/>
        </authorList>
    </citation>
    <scope>NUCLEOTIDE SEQUENCE</scope>
    <source>
        <strain evidence="6">ECLA1</strain>
    </source>
</reference>
<feature type="chain" id="PRO_5041981203" description="Fibronectin type III-like domain-containing protein" evidence="4">
    <location>
        <begin position="24"/>
        <end position="755"/>
    </location>
</feature>
<evidence type="ECO:0000256" key="1">
    <source>
        <dbReference type="ARBA" id="ARBA00022729"/>
    </source>
</evidence>
<comment type="caution">
    <text evidence="6">The sequence shown here is derived from an EMBL/GenBank/DDBJ whole genome shotgun (WGS) entry which is preliminary data.</text>
</comment>
<dbReference type="PANTHER" id="PTHR42721">
    <property type="entry name" value="SUGAR HYDROLASE-RELATED"/>
    <property type="match status" value="1"/>
</dbReference>
<dbReference type="Pfam" id="PF14310">
    <property type="entry name" value="Fn3-like"/>
    <property type="match status" value="1"/>
</dbReference>
<dbReference type="InterPro" id="IPR017853">
    <property type="entry name" value="GH"/>
</dbReference>
<dbReference type="InterPro" id="IPR036881">
    <property type="entry name" value="Glyco_hydro_3_C_sf"/>
</dbReference>
<keyword evidence="3" id="KW-0326">Glycosidase</keyword>
<dbReference type="GO" id="GO:0009044">
    <property type="term" value="F:xylan 1,4-beta-xylosidase activity"/>
    <property type="evidence" value="ECO:0007669"/>
    <property type="project" value="InterPro"/>
</dbReference>
<dbReference type="Gene3D" id="3.40.50.1700">
    <property type="entry name" value="Glycoside hydrolase family 3 C-terminal domain"/>
    <property type="match status" value="1"/>
</dbReference>
<dbReference type="SMART" id="SM01217">
    <property type="entry name" value="Fn3_like"/>
    <property type="match status" value="1"/>
</dbReference>
<dbReference type="Pfam" id="PF00933">
    <property type="entry name" value="Glyco_hydro_3"/>
    <property type="match status" value="1"/>
</dbReference>
<feature type="signal peptide" evidence="4">
    <location>
        <begin position="1"/>
        <end position="23"/>
    </location>
</feature>
<dbReference type="GO" id="GO:0045493">
    <property type="term" value="P:xylan catabolic process"/>
    <property type="evidence" value="ECO:0007669"/>
    <property type="project" value="InterPro"/>
</dbReference>
<dbReference type="SUPFAM" id="SSF52279">
    <property type="entry name" value="Beta-D-glucan exohydrolase, C-terminal domain"/>
    <property type="match status" value="1"/>
</dbReference>
<dbReference type="GO" id="GO:0031222">
    <property type="term" value="P:arabinan catabolic process"/>
    <property type="evidence" value="ECO:0007669"/>
    <property type="project" value="TreeGrafter"/>
</dbReference>
<dbReference type="PRINTS" id="PR00133">
    <property type="entry name" value="GLHYDRLASE3"/>
</dbReference>
<dbReference type="SUPFAM" id="SSF51445">
    <property type="entry name" value="(Trans)glycosidases"/>
    <property type="match status" value="1"/>
</dbReference>
<proteinExistence type="predicted"/>
<dbReference type="InterPro" id="IPR026891">
    <property type="entry name" value="Fn3-like"/>
</dbReference>
<feature type="domain" description="Fibronectin type III-like" evidence="5">
    <location>
        <begin position="669"/>
        <end position="738"/>
    </location>
</feature>
<keyword evidence="2" id="KW-0378">Hydrolase</keyword>
<evidence type="ECO:0000313" key="7">
    <source>
        <dbReference type="Proteomes" id="UP001283361"/>
    </source>
</evidence>
<dbReference type="EMBL" id="JAWDGP010001910">
    <property type="protein sequence ID" value="KAK3787076.1"/>
    <property type="molecule type" value="Genomic_DNA"/>
</dbReference>
<evidence type="ECO:0000256" key="2">
    <source>
        <dbReference type="ARBA" id="ARBA00022801"/>
    </source>
</evidence>
<name>A0AAE1AH95_9GAST</name>
<evidence type="ECO:0000256" key="4">
    <source>
        <dbReference type="SAM" id="SignalP"/>
    </source>
</evidence>
<keyword evidence="1 4" id="KW-0732">Signal</keyword>
<evidence type="ECO:0000259" key="5">
    <source>
        <dbReference type="SMART" id="SM01217"/>
    </source>
</evidence>
<keyword evidence="7" id="KW-1185">Reference proteome</keyword>
<dbReference type="InterPro" id="IPR044993">
    <property type="entry name" value="BXL"/>
</dbReference>
<organism evidence="6 7">
    <name type="scientific">Elysia crispata</name>
    <name type="common">lettuce slug</name>
    <dbReference type="NCBI Taxonomy" id="231223"/>
    <lineage>
        <taxon>Eukaryota</taxon>
        <taxon>Metazoa</taxon>
        <taxon>Spiralia</taxon>
        <taxon>Lophotrochozoa</taxon>
        <taxon>Mollusca</taxon>
        <taxon>Gastropoda</taxon>
        <taxon>Heterobranchia</taxon>
        <taxon>Euthyneura</taxon>
        <taxon>Panpulmonata</taxon>
        <taxon>Sacoglossa</taxon>
        <taxon>Placobranchoidea</taxon>
        <taxon>Plakobranchidae</taxon>
        <taxon>Elysia</taxon>
    </lineage>
</organism>
<gene>
    <name evidence="6" type="ORF">RRG08_031551</name>
</gene>
<dbReference type="InterPro" id="IPR002772">
    <property type="entry name" value="Glyco_hydro_3_C"/>
</dbReference>
<dbReference type="PANTHER" id="PTHR42721:SF42">
    <property type="entry name" value="FIBRONECTIN TYPE III-LIKE DOMAIN-CONTAINING PROTEIN"/>
    <property type="match status" value="1"/>
</dbReference>
<dbReference type="Gene3D" id="3.20.20.300">
    <property type="entry name" value="Glycoside hydrolase, family 3, N-terminal domain"/>
    <property type="match status" value="1"/>
</dbReference>
<dbReference type="InterPro" id="IPR036962">
    <property type="entry name" value="Glyco_hydro_3_N_sf"/>
</dbReference>
<dbReference type="GO" id="GO:0046556">
    <property type="term" value="F:alpha-L-arabinofuranosidase activity"/>
    <property type="evidence" value="ECO:0007669"/>
    <property type="project" value="TreeGrafter"/>
</dbReference>
<dbReference type="Pfam" id="PF01915">
    <property type="entry name" value="Glyco_hydro_3_C"/>
    <property type="match status" value="1"/>
</dbReference>
<dbReference type="Gene3D" id="2.60.40.10">
    <property type="entry name" value="Immunoglobulins"/>
    <property type="match status" value="1"/>
</dbReference>
<evidence type="ECO:0000313" key="6">
    <source>
        <dbReference type="EMBL" id="KAK3787076.1"/>
    </source>
</evidence>
<dbReference type="AlphaFoldDB" id="A0AAE1AH95"/>